<evidence type="ECO:0000256" key="2">
    <source>
        <dbReference type="SAM" id="Phobius"/>
    </source>
</evidence>
<dbReference type="SUPFAM" id="SSF57501">
    <property type="entry name" value="Cystine-knot cytokines"/>
    <property type="match status" value="1"/>
</dbReference>
<evidence type="ECO:0000313" key="3">
    <source>
        <dbReference type="EMBL" id="ROT73125.1"/>
    </source>
</evidence>
<name>A0A423T9J1_PENVA</name>
<reference evidence="3 4" key="2">
    <citation type="submission" date="2019-01" db="EMBL/GenBank/DDBJ databases">
        <title>The decoding of complex shrimp genome reveals the adaptation for benthos swimmer, frequently molting mechanism and breeding impact on genome.</title>
        <authorList>
            <person name="Sun Y."/>
            <person name="Gao Y."/>
            <person name="Yu Y."/>
        </authorList>
    </citation>
    <scope>NUCLEOTIDE SEQUENCE [LARGE SCALE GENOMIC DNA]</scope>
    <source>
        <tissue evidence="3">Muscle</tissue>
    </source>
</reference>
<evidence type="ECO:0000256" key="1">
    <source>
        <dbReference type="SAM" id="MobiDB-lite"/>
    </source>
</evidence>
<dbReference type="Proteomes" id="UP000283509">
    <property type="component" value="Unassembled WGS sequence"/>
</dbReference>
<evidence type="ECO:0000313" key="4">
    <source>
        <dbReference type="Proteomes" id="UP000283509"/>
    </source>
</evidence>
<evidence type="ECO:0008006" key="5">
    <source>
        <dbReference type="Google" id="ProtNLM"/>
    </source>
</evidence>
<feature type="compositionally biased region" description="Low complexity" evidence="1">
    <location>
        <begin position="145"/>
        <end position="189"/>
    </location>
</feature>
<proteinExistence type="predicted"/>
<keyword evidence="2" id="KW-0472">Membrane</keyword>
<accession>A0A423T9J1</accession>
<feature type="transmembrane region" description="Helical" evidence="2">
    <location>
        <begin position="107"/>
        <end position="129"/>
    </location>
</feature>
<gene>
    <name evidence="3" type="ORF">C7M84_008441</name>
</gene>
<dbReference type="AlphaFoldDB" id="A0A423T9J1"/>
<protein>
    <recommendedName>
        <fullName evidence="5">Platelet-derived growth factor (PDGF) family profile domain-containing protein</fullName>
    </recommendedName>
</protein>
<dbReference type="EMBL" id="QCYY01002062">
    <property type="protein sequence ID" value="ROT73125.1"/>
    <property type="molecule type" value="Genomic_DNA"/>
</dbReference>
<sequence>MGLAIFLEFHSKFLLPHADLARNTPFLSPHRSSTRNVLEVGGGSRERGGTFASQNSYVCSRHGQGVAAQLLTEAHHLEALAYIQVNKMIVRSPRSMSCCCSREKKKWIINIGCFAVGFLLGFVIGYFPFPCSAGETAEAVAEARAPSTEAETKSSTTEANAPSTEAETKSSTAKTKTSTAKTKSPTAEADAPIIEVETESSTTAINMSDPHEAIARELQNLRSLGCRPRLTSVYVIDLLKAKDDLKDKNFKPRKVTAKCCSDSQSFCETRGHRCVPSKDGVRKKKFAVEFEENGQTHTRWREVWEEVACECRRDGGSRQSPCSN</sequence>
<keyword evidence="2" id="KW-0812">Transmembrane</keyword>
<dbReference type="InterPro" id="IPR029034">
    <property type="entry name" value="Cystine-knot_cytokine"/>
</dbReference>
<keyword evidence="2" id="KW-1133">Transmembrane helix</keyword>
<organism evidence="3 4">
    <name type="scientific">Penaeus vannamei</name>
    <name type="common">Whiteleg shrimp</name>
    <name type="synonym">Litopenaeus vannamei</name>
    <dbReference type="NCBI Taxonomy" id="6689"/>
    <lineage>
        <taxon>Eukaryota</taxon>
        <taxon>Metazoa</taxon>
        <taxon>Ecdysozoa</taxon>
        <taxon>Arthropoda</taxon>
        <taxon>Crustacea</taxon>
        <taxon>Multicrustacea</taxon>
        <taxon>Malacostraca</taxon>
        <taxon>Eumalacostraca</taxon>
        <taxon>Eucarida</taxon>
        <taxon>Decapoda</taxon>
        <taxon>Dendrobranchiata</taxon>
        <taxon>Penaeoidea</taxon>
        <taxon>Penaeidae</taxon>
        <taxon>Penaeus</taxon>
    </lineage>
</organism>
<dbReference type="OrthoDB" id="6379963at2759"/>
<keyword evidence="4" id="KW-1185">Reference proteome</keyword>
<feature type="region of interest" description="Disordered" evidence="1">
    <location>
        <begin position="142"/>
        <end position="191"/>
    </location>
</feature>
<dbReference type="Gene3D" id="2.10.90.10">
    <property type="entry name" value="Cystine-knot cytokines"/>
    <property type="match status" value="1"/>
</dbReference>
<reference evidence="3 4" key="1">
    <citation type="submission" date="2018-04" db="EMBL/GenBank/DDBJ databases">
        <authorList>
            <person name="Zhang X."/>
            <person name="Yuan J."/>
            <person name="Li F."/>
            <person name="Xiang J."/>
        </authorList>
    </citation>
    <scope>NUCLEOTIDE SEQUENCE [LARGE SCALE GENOMIC DNA]</scope>
    <source>
        <tissue evidence="3">Muscle</tissue>
    </source>
</reference>
<comment type="caution">
    <text evidence="3">The sequence shown here is derived from an EMBL/GenBank/DDBJ whole genome shotgun (WGS) entry which is preliminary data.</text>
</comment>